<dbReference type="GO" id="GO:0003677">
    <property type="term" value="F:DNA binding"/>
    <property type="evidence" value="ECO:0007669"/>
    <property type="project" value="InterPro"/>
</dbReference>
<evidence type="ECO:0000256" key="6">
    <source>
        <dbReference type="PROSITE-ProRule" id="PRU00027"/>
    </source>
</evidence>
<dbReference type="InterPro" id="IPR013087">
    <property type="entry name" value="Znf_C2H2_type"/>
</dbReference>
<dbReference type="AlphaFoldDB" id="A0A6P3Y3X8"/>
<feature type="domain" description="BED-type" evidence="8">
    <location>
        <begin position="6"/>
        <end position="65"/>
    </location>
</feature>
<name>A0A6P3Y3X8_DINQU</name>
<proteinExistence type="predicted"/>
<dbReference type="GO" id="GO:0005634">
    <property type="term" value="C:nucleus"/>
    <property type="evidence" value="ECO:0007669"/>
    <property type="project" value="UniProtKB-SubCell"/>
</dbReference>
<dbReference type="KEGG" id="dqu:106750028"/>
<feature type="region of interest" description="Disordered" evidence="7">
    <location>
        <begin position="311"/>
        <end position="333"/>
    </location>
</feature>
<feature type="region of interest" description="Disordered" evidence="7">
    <location>
        <begin position="84"/>
        <end position="153"/>
    </location>
</feature>
<feature type="compositionally biased region" description="Pro residues" evidence="7">
    <location>
        <begin position="142"/>
        <end position="151"/>
    </location>
</feature>
<dbReference type="PROSITE" id="PS50808">
    <property type="entry name" value="ZF_BED"/>
    <property type="match status" value="1"/>
</dbReference>
<keyword evidence="4" id="KW-0862">Zinc</keyword>
<dbReference type="GO" id="GO:0008270">
    <property type="term" value="F:zinc ion binding"/>
    <property type="evidence" value="ECO:0007669"/>
    <property type="project" value="UniProtKB-KW"/>
</dbReference>
<keyword evidence="5" id="KW-0539">Nucleus</keyword>
<dbReference type="Proteomes" id="UP000515204">
    <property type="component" value="Unplaced"/>
</dbReference>
<dbReference type="PANTHER" id="PTHR23215">
    <property type="entry name" value="ZINC FINGER PROTEIN 207"/>
    <property type="match status" value="1"/>
</dbReference>
<evidence type="ECO:0000256" key="3">
    <source>
        <dbReference type="ARBA" id="ARBA00022771"/>
    </source>
</evidence>
<dbReference type="InterPro" id="IPR003656">
    <property type="entry name" value="Znf_BED"/>
</dbReference>
<keyword evidence="3 6" id="KW-0863">Zinc-finger</keyword>
<evidence type="ECO:0000256" key="2">
    <source>
        <dbReference type="ARBA" id="ARBA00022723"/>
    </source>
</evidence>
<dbReference type="RefSeq" id="XP_014485530.1">
    <property type="nucleotide sequence ID" value="XM_014630044.1"/>
</dbReference>
<keyword evidence="9" id="KW-1185">Reference proteome</keyword>
<dbReference type="CDD" id="cd20908">
    <property type="entry name" value="SUF4-like"/>
    <property type="match status" value="1"/>
</dbReference>
<dbReference type="OrthoDB" id="1306014at2759"/>
<protein>
    <submittedName>
        <fullName evidence="10">BUB3-interacting and GLEBS motif-containing protein ZNF207-like isoform X1</fullName>
    </submittedName>
</protein>
<dbReference type="SMART" id="SM00355">
    <property type="entry name" value="ZnF_C2H2"/>
    <property type="match status" value="2"/>
</dbReference>
<evidence type="ECO:0000259" key="8">
    <source>
        <dbReference type="PROSITE" id="PS50808"/>
    </source>
</evidence>
<dbReference type="GeneID" id="106750028"/>
<reference evidence="10" key="1">
    <citation type="submission" date="2025-08" db="UniProtKB">
        <authorList>
            <consortium name="RefSeq"/>
        </authorList>
    </citation>
    <scope>IDENTIFICATION</scope>
</reference>
<organism evidence="9 10">
    <name type="scientific">Dinoponera quadriceps</name>
    <name type="common">South American ant</name>
    <dbReference type="NCBI Taxonomy" id="609295"/>
    <lineage>
        <taxon>Eukaryota</taxon>
        <taxon>Metazoa</taxon>
        <taxon>Ecdysozoa</taxon>
        <taxon>Arthropoda</taxon>
        <taxon>Hexapoda</taxon>
        <taxon>Insecta</taxon>
        <taxon>Pterygota</taxon>
        <taxon>Neoptera</taxon>
        <taxon>Endopterygota</taxon>
        <taxon>Hymenoptera</taxon>
        <taxon>Apocrita</taxon>
        <taxon>Aculeata</taxon>
        <taxon>Formicoidea</taxon>
        <taxon>Formicidae</taxon>
        <taxon>Ponerinae</taxon>
        <taxon>Ponerini</taxon>
        <taxon>Dinoponera</taxon>
    </lineage>
</organism>
<evidence type="ECO:0000256" key="1">
    <source>
        <dbReference type="ARBA" id="ARBA00004123"/>
    </source>
</evidence>
<evidence type="ECO:0000256" key="5">
    <source>
        <dbReference type="ARBA" id="ARBA00023242"/>
    </source>
</evidence>
<feature type="compositionally biased region" description="Low complexity" evidence="7">
    <location>
        <begin position="321"/>
        <end position="333"/>
    </location>
</feature>
<evidence type="ECO:0000313" key="9">
    <source>
        <dbReference type="Proteomes" id="UP000515204"/>
    </source>
</evidence>
<sequence>MGRKKKKQSRPWCWYCNREFEDEKILIQHQKAKHFKCHICHKKLYTGPGLSIHCMQVHKETIDKVPNSLPNRSDIEIEIYGMEGIPPNDAKEHERQRNGGRPGSPSSGEDEPVTKKAKPEGLLGSAPAMPGMAGIPGMAPQPTLPPMPPGMAHPSMAPHPGIPPHPGMPPMHPMMPMGHVGPPFMSSGMMSGMTGMPSGMQPPVSGASIPPTRPLFPSAAAVSTAASTAVTSTPLGTDFKPITSVAGGSIGPVKPTFPAYSTVETAGTTSNNNLGGDQKVNLIATTGAASKIIHPPEDLSLEEIRAKLPKYQRRADEPRSAQSEASQQQQQAAALQQAQQQQQQQQQQQAQQQQQQQQQAAAANAAAAFQDQQQRQQAVALSALQQQQQQRFPRPPQVMVPASAAAMPVNSVALMAPLMRHTMTLAAPALIHGGNMMRPPPMGMPPGMIGAIPPGAMHPAFPMGFPAPMLAPMMHPRFR</sequence>
<evidence type="ECO:0000313" key="10">
    <source>
        <dbReference type="RefSeq" id="XP_014485530.1"/>
    </source>
</evidence>
<dbReference type="CTD" id="35004"/>
<keyword evidence="2" id="KW-0479">Metal-binding</keyword>
<comment type="subcellular location">
    <subcellularLocation>
        <location evidence="1">Nucleus</location>
    </subcellularLocation>
</comment>
<evidence type="ECO:0000256" key="4">
    <source>
        <dbReference type="ARBA" id="ARBA00022833"/>
    </source>
</evidence>
<accession>A0A6P3Y3X8</accession>
<evidence type="ECO:0000256" key="7">
    <source>
        <dbReference type="SAM" id="MobiDB-lite"/>
    </source>
</evidence>
<gene>
    <name evidence="10" type="primary">LOC106750028</name>
</gene>
<dbReference type="PANTHER" id="PTHR23215:SF0">
    <property type="entry name" value="BUB3-INTERACTING AND GLEBS MOTIF-CONTAINING PROTEIN ZNF207"/>
    <property type="match status" value="1"/>
</dbReference>
<dbReference type="PROSITE" id="PS00028">
    <property type="entry name" value="ZINC_FINGER_C2H2_1"/>
    <property type="match status" value="2"/>
</dbReference>